<keyword evidence="3" id="KW-1185">Reference proteome</keyword>
<proteinExistence type="predicted"/>
<keyword evidence="1" id="KW-0472">Membrane</keyword>
<evidence type="ECO:0000313" key="3">
    <source>
        <dbReference type="Proteomes" id="UP001596317"/>
    </source>
</evidence>
<reference evidence="3" key="1">
    <citation type="journal article" date="2019" name="Int. J. Syst. Evol. Microbiol.">
        <title>The Global Catalogue of Microorganisms (GCM) 10K type strain sequencing project: providing services to taxonomists for standard genome sequencing and annotation.</title>
        <authorList>
            <consortium name="The Broad Institute Genomics Platform"/>
            <consortium name="The Broad Institute Genome Sequencing Center for Infectious Disease"/>
            <person name="Wu L."/>
            <person name="Ma J."/>
        </authorList>
    </citation>
    <scope>NUCLEOTIDE SEQUENCE [LARGE SCALE GENOMIC DNA]</scope>
    <source>
        <strain evidence="3">CCUG 63830</strain>
    </source>
</reference>
<feature type="transmembrane region" description="Helical" evidence="1">
    <location>
        <begin position="46"/>
        <end position="67"/>
    </location>
</feature>
<comment type="caution">
    <text evidence="2">The sequence shown here is derived from an EMBL/GenBank/DDBJ whole genome shotgun (WGS) entry which is preliminary data.</text>
</comment>
<feature type="transmembrane region" description="Helical" evidence="1">
    <location>
        <begin position="21"/>
        <end position="40"/>
    </location>
</feature>
<accession>A0ABW1ZJ35</accession>
<organism evidence="2 3">
    <name type="scientific">Deinococcus multiflagellatus</name>
    <dbReference type="NCBI Taxonomy" id="1656887"/>
    <lineage>
        <taxon>Bacteria</taxon>
        <taxon>Thermotogati</taxon>
        <taxon>Deinococcota</taxon>
        <taxon>Deinococci</taxon>
        <taxon>Deinococcales</taxon>
        <taxon>Deinococcaceae</taxon>
        <taxon>Deinococcus</taxon>
    </lineage>
</organism>
<dbReference type="RefSeq" id="WP_380054426.1">
    <property type="nucleotide sequence ID" value="NZ_JBHSWB010000001.1"/>
</dbReference>
<sequence length="94" mass="11083">MTVSPNPPPAPPSTVRRVWRWPWLQVLVYLLALWVVWRLLVHLHPLVLSVAVAYLIAHLANPCWCAWKRAACRARWGLRCWWRRCWPCCQACCP</sequence>
<evidence type="ECO:0000313" key="2">
    <source>
        <dbReference type="EMBL" id="MFC6659734.1"/>
    </source>
</evidence>
<name>A0ABW1ZJ35_9DEIO</name>
<protein>
    <submittedName>
        <fullName evidence="2">Uncharacterized protein</fullName>
    </submittedName>
</protein>
<dbReference type="Proteomes" id="UP001596317">
    <property type="component" value="Unassembled WGS sequence"/>
</dbReference>
<gene>
    <name evidence="2" type="ORF">ACFP90_04680</name>
</gene>
<evidence type="ECO:0000256" key="1">
    <source>
        <dbReference type="SAM" id="Phobius"/>
    </source>
</evidence>
<dbReference type="EMBL" id="JBHSWB010000001">
    <property type="protein sequence ID" value="MFC6659734.1"/>
    <property type="molecule type" value="Genomic_DNA"/>
</dbReference>
<keyword evidence="1" id="KW-0812">Transmembrane</keyword>
<keyword evidence="1" id="KW-1133">Transmembrane helix</keyword>